<protein>
    <submittedName>
        <fullName evidence="1">Uncharacterized protein</fullName>
    </submittedName>
</protein>
<evidence type="ECO:0000313" key="1">
    <source>
        <dbReference type="EMBL" id="KAJ8629792.1"/>
    </source>
</evidence>
<comment type="caution">
    <text evidence="1">The sequence shown here is derived from an EMBL/GenBank/DDBJ whole genome shotgun (WGS) entry which is preliminary data.</text>
</comment>
<proteinExistence type="predicted"/>
<organism evidence="1 2">
    <name type="scientific">Persea americana</name>
    <name type="common">Avocado</name>
    <dbReference type="NCBI Taxonomy" id="3435"/>
    <lineage>
        <taxon>Eukaryota</taxon>
        <taxon>Viridiplantae</taxon>
        <taxon>Streptophyta</taxon>
        <taxon>Embryophyta</taxon>
        <taxon>Tracheophyta</taxon>
        <taxon>Spermatophyta</taxon>
        <taxon>Magnoliopsida</taxon>
        <taxon>Magnoliidae</taxon>
        <taxon>Laurales</taxon>
        <taxon>Lauraceae</taxon>
        <taxon>Persea</taxon>
    </lineage>
</organism>
<keyword evidence="2" id="KW-1185">Reference proteome</keyword>
<dbReference type="Proteomes" id="UP001234297">
    <property type="component" value="Chromosome 7"/>
</dbReference>
<sequence length="92" mass="10593">MVVCWRVNGCGRLALEVIIRRWSLRFKSSLRVLKSWREICGRVASEKDWRFLPNRLGIRAGSAKEQFSRMEKGLEVSRVGVGILIRISETTS</sequence>
<gene>
    <name evidence="1" type="ORF">MRB53_023115</name>
</gene>
<dbReference type="EMBL" id="CM056815">
    <property type="protein sequence ID" value="KAJ8629792.1"/>
    <property type="molecule type" value="Genomic_DNA"/>
</dbReference>
<evidence type="ECO:0000313" key="2">
    <source>
        <dbReference type="Proteomes" id="UP001234297"/>
    </source>
</evidence>
<accession>A0ACC2L9M0</accession>
<reference evidence="1 2" key="1">
    <citation type="journal article" date="2022" name="Hortic Res">
        <title>A haplotype resolved chromosomal level avocado genome allows analysis of novel avocado genes.</title>
        <authorList>
            <person name="Nath O."/>
            <person name="Fletcher S.J."/>
            <person name="Hayward A."/>
            <person name="Shaw L.M."/>
            <person name="Masouleh A.K."/>
            <person name="Furtado A."/>
            <person name="Henry R.J."/>
            <person name="Mitter N."/>
        </authorList>
    </citation>
    <scope>NUCLEOTIDE SEQUENCE [LARGE SCALE GENOMIC DNA]</scope>
    <source>
        <strain evidence="2">cv. Hass</strain>
    </source>
</reference>
<name>A0ACC2L9M0_PERAE</name>